<dbReference type="Pfam" id="PF01151">
    <property type="entry name" value="ELO"/>
    <property type="match status" value="1"/>
</dbReference>
<evidence type="ECO:0000256" key="9">
    <source>
        <dbReference type="ARBA" id="ARBA00023160"/>
    </source>
</evidence>
<keyword evidence="2 10" id="KW-0444">Lipid biosynthesis</keyword>
<keyword evidence="8 10" id="KW-0472">Membrane</keyword>
<keyword evidence="9 10" id="KW-0275">Fatty acid biosynthesis</keyword>
<evidence type="ECO:0000256" key="5">
    <source>
        <dbReference type="ARBA" id="ARBA00022832"/>
    </source>
</evidence>
<dbReference type="AlphaFoldDB" id="A0AAN8RUG6"/>
<dbReference type="GO" id="GO:0005789">
    <property type="term" value="C:endoplasmic reticulum membrane"/>
    <property type="evidence" value="ECO:0007669"/>
    <property type="project" value="TreeGrafter"/>
</dbReference>
<keyword evidence="3 10" id="KW-0808">Transferase</keyword>
<evidence type="ECO:0000256" key="2">
    <source>
        <dbReference type="ARBA" id="ARBA00022516"/>
    </source>
</evidence>
<dbReference type="PANTHER" id="PTHR11157:SF69">
    <property type="entry name" value="ELONGATION OF VERY LONG CHAIN FATTY ACIDS PROTEIN 7"/>
    <property type="match status" value="1"/>
</dbReference>
<dbReference type="PANTHER" id="PTHR11157">
    <property type="entry name" value="FATTY ACID ACYL TRANSFERASE-RELATED"/>
    <property type="match status" value="1"/>
</dbReference>
<keyword evidence="5 10" id="KW-0276">Fatty acid metabolism</keyword>
<dbReference type="GO" id="GO:0034625">
    <property type="term" value="P:fatty acid elongation, monounsaturated fatty acid"/>
    <property type="evidence" value="ECO:0007669"/>
    <property type="project" value="TreeGrafter"/>
</dbReference>
<evidence type="ECO:0000256" key="4">
    <source>
        <dbReference type="ARBA" id="ARBA00022692"/>
    </source>
</evidence>
<evidence type="ECO:0000313" key="12">
    <source>
        <dbReference type="Proteomes" id="UP001372834"/>
    </source>
</evidence>
<dbReference type="Proteomes" id="UP001372834">
    <property type="component" value="Unassembled WGS sequence"/>
</dbReference>
<name>A0AAN8RUG6_POLSC</name>
<evidence type="ECO:0000256" key="6">
    <source>
        <dbReference type="ARBA" id="ARBA00022989"/>
    </source>
</evidence>
<dbReference type="GO" id="GO:0019367">
    <property type="term" value="P:fatty acid elongation, saturated fatty acid"/>
    <property type="evidence" value="ECO:0007669"/>
    <property type="project" value="TreeGrafter"/>
</dbReference>
<comment type="subcellular location">
    <subcellularLocation>
        <location evidence="1">Membrane</location>
        <topology evidence="1">Multi-pass membrane protein</topology>
    </subcellularLocation>
</comment>
<evidence type="ECO:0000256" key="3">
    <source>
        <dbReference type="ARBA" id="ARBA00022679"/>
    </source>
</evidence>
<dbReference type="GO" id="GO:0042761">
    <property type="term" value="P:very long-chain fatty acid biosynthetic process"/>
    <property type="evidence" value="ECO:0007669"/>
    <property type="project" value="TreeGrafter"/>
</dbReference>
<comment type="similarity">
    <text evidence="10">Belongs to the ELO family.</text>
</comment>
<protein>
    <recommendedName>
        <fullName evidence="10">Elongation of very long chain fatty acids protein</fullName>
        <ecNumber evidence="10">2.3.1.199</ecNumber>
    </recommendedName>
    <alternativeName>
        <fullName evidence="10">Very-long-chain 3-oxoacyl-CoA synthase</fullName>
    </alternativeName>
</protein>
<feature type="transmembrane region" description="Helical" evidence="10">
    <location>
        <begin position="64"/>
        <end position="83"/>
    </location>
</feature>
<proteinExistence type="inferred from homology"/>
<sequence>MGLNSVVTQVVSRYNDIFTHADPRMQNYLLMSSPFPVFGLCFIYVYFVLHLGPKFMADRKPYNLRIVLVVYNALQTIFSAVMFYEVGSGCYFCPVSAFWIEHYGFFRCIRVDSTSETPTSLKVQFGMIMIYILVACIMCSQNRHLVTLTLVLDAAFVFLFLDFYRKAYRGKKGTKEMEIERVTDSSQIRKMNTGTGEKVLEMRNQIDTNGKVLGMRKRF</sequence>
<accession>A0AAN8RUG6</accession>
<feature type="transmembrane region" description="Helical" evidence="10">
    <location>
        <begin position="146"/>
        <end position="164"/>
    </location>
</feature>
<dbReference type="GO" id="GO:0009922">
    <property type="term" value="F:fatty acid elongase activity"/>
    <property type="evidence" value="ECO:0007669"/>
    <property type="project" value="UniProtKB-EC"/>
</dbReference>
<evidence type="ECO:0000256" key="7">
    <source>
        <dbReference type="ARBA" id="ARBA00023098"/>
    </source>
</evidence>
<dbReference type="EC" id="2.3.1.199" evidence="10"/>
<feature type="transmembrane region" description="Helical" evidence="10">
    <location>
        <begin position="121"/>
        <end position="140"/>
    </location>
</feature>
<evidence type="ECO:0000313" key="11">
    <source>
        <dbReference type="EMBL" id="KAK6623644.1"/>
    </source>
</evidence>
<organism evidence="11 12">
    <name type="scientific">Polyplax serrata</name>
    <name type="common">Common mouse louse</name>
    <dbReference type="NCBI Taxonomy" id="468196"/>
    <lineage>
        <taxon>Eukaryota</taxon>
        <taxon>Metazoa</taxon>
        <taxon>Ecdysozoa</taxon>
        <taxon>Arthropoda</taxon>
        <taxon>Hexapoda</taxon>
        <taxon>Insecta</taxon>
        <taxon>Pterygota</taxon>
        <taxon>Neoptera</taxon>
        <taxon>Paraneoptera</taxon>
        <taxon>Psocodea</taxon>
        <taxon>Troctomorpha</taxon>
        <taxon>Phthiraptera</taxon>
        <taxon>Anoplura</taxon>
        <taxon>Polyplacidae</taxon>
        <taxon>Polyplax</taxon>
    </lineage>
</organism>
<dbReference type="GO" id="GO:0034626">
    <property type="term" value="P:fatty acid elongation, polyunsaturated fatty acid"/>
    <property type="evidence" value="ECO:0007669"/>
    <property type="project" value="TreeGrafter"/>
</dbReference>
<keyword evidence="7 10" id="KW-0443">Lipid metabolism</keyword>
<dbReference type="InterPro" id="IPR002076">
    <property type="entry name" value="ELO_fam"/>
</dbReference>
<gene>
    <name evidence="11" type="ORF">RUM43_009496</name>
</gene>
<comment type="caution">
    <text evidence="10">Lacks conserved residue(s) required for the propagation of feature annotation.</text>
</comment>
<evidence type="ECO:0000256" key="8">
    <source>
        <dbReference type="ARBA" id="ARBA00023136"/>
    </source>
</evidence>
<dbReference type="EMBL" id="JAWJWE010000038">
    <property type="protein sequence ID" value="KAK6623644.1"/>
    <property type="molecule type" value="Genomic_DNA"/>
</dbReference>
<feature type="transmembrane region" description="Helical" evidence="10">
    <location>
        <begin position="35"/>
        <end position="52"/>
    </location>
</feature>
<comment type="caution">
    <text evidence="11">The sequence shown here is derived from an EMBL/GenBank/DDBJ whole genome shotgun (WGS) entry which is preliminary data.</text>
</comment>
<evidence type="ECO:0000256" key="1">
    <source>
        <dbReference type="ARBA" id="ARBA00004141"/>
    </source>
</evidence>
<keyword evidence="6 10" id="KW-1133">Transmembrane helix</keyword>
<comment type="catalytic activity">
    <reaction evidence="10">
        <text>a very-long-chain acyl-CoA + malonyl-CoA + H(+) = a very-long-chain 3-oxoacyl-CoA + CO2 + CoA</text>
        <dbReference type="Rhea" id="RHEA:32727"/>
        <dbReference type="ChEBI" id="CHEBI:15378"/>
        <dbReference type="ChEBI" id="CHEBI:16526"/>
        <dbReference type="ChEBI" id="CHEBI:57287"/>
        <dbReference type="ChEBI" id="CHEBI:57384"/>
        <dbReference type="ChEBI" id="CHEBI:90725"/>
        <dbReference type="ChEBI" id="CHEBI:90736"/>
        <dbReference type="EC" id="2.3.1.199"/>
    </reaction>
</comment>
<evidence type="ECO:0000256" key="10">
    <source>
        <dbReference type="RuleBase" id="RU361115"/>
    </source>
</evidence>
<keyword evidence="4 10" id="KW-0812">Transmembrane</keyword>
<dbReference type="GO" id="GO:0030148">
    <property type="term" value="P:sphingolipid biosynthetic process"/>
    <property type="evidence" value="ECO:0007669"/>
    <property type="project" value="TreeGrafter"/>
</dbReference>
<reference evidence="11 12" key="1">
    <citation type="submission" date="2023-10" db="EMBL/GenBank/DDBJ databases">
        <title>Genomes of two closely related lineages of the louse Polyplax serrata with different host specificities.</title>
        <authorList>
            <person name="Martinu J."/>
            <person name="Tarabai H."/>
            <person name="Stefka J."/>
            <person name="Hypsa V."/>
        </authorList>
    </citation>
    <scope>NUCLEOTIDE SEQUENCE [LARGE SCALE GENOMIC DNA]</scope>
    <source>
        <strain evidence="11">HR10_N</strain>
    </source>
</reference>